<dbReference type="Proteomes" id="UP000193108">
    <property type="component" value="Unassembled WGS sequence"/>
</dbReference>
<dbReference type="InterPro" id="IPR025403">
    <property type="entry name" value="TgpA-like_C"/>
</dbReference>
<protein>
    <recommendedName>
        <fullName evidence="3">Protein-glutamine gamma-glutamyltransferase-like C-terminal domain-containing protein</fullName>
    </recommendedName>
</protein>
<evidence type="ECO:0000256" key="1">
    <source>
        <dbReference type="SAM" id="MobiDB-lite"/>
    </source>
</evidence>
<dbReference type="AlphaFoldDB" id="A0A1X1ZKH9"/>
<dbReference type="STRING" id="1782.AWC18_04020"/>
<feature type="transmembrane region" description="Helical" evidence="2">
    <location>
        <begin position="173"/>
        <end position="193"/>
    </location>
</feature>
<proteinExistence type="predicted"/>
<evidence type="ECO:0000313" key="5">
    <source>
        <dbReference type="Proteomes" id="UP000193108"/>
    </source>
</evidence>
<feature type="transmembrane region" description="Helical" evidence="2">
    <location>
        <begin position="108"/>
        <end position="130"/>
    </location>
</feature>
<dbReference type="EMBL" id="LQPI01000026">
    <property type="protein sequence ID" value="ORW23860.1"/>
    <property type="molecule type" value="Genomic_DNA"/>
</dbReference>
<reference evidence="4 5" key="1">
    <citation type="submission" date="2016-01" db="EMBL/GenBank/DDBJ databases">
        <title>The new phylogeny of the genus Mycobacterium.</title>
        <authorList>
            <person name="Tarcisio F."/>
            <person name="Conor M."/>
            <person name="Antonella G."/>
            <person name="Elisabetta G."/>
            <person name="Giulia F.S."/>
            <person name="Sara T."/>
            <person name="Anna F."/>
            <person name="Clotilde B."/>
            <person name="Roberto B."/>
            <person name="Veronica D.S."/>
            <person name="Fabio R."/>
            <person name="Monica P."/>
            <person name="Olivier J."/>
            <person name="Enrico T."/>
            <person name="Nicola S."/>
        </authorList>
    </citation>
    <scope>NUCLEOTIDE SEQUENCE [LARGE SCALE GENOMIC DNA]</scope>
    <source>
        <strain evidence="4 5">DSM 44164</strain>
    </source>
</reference>
<accession>A0A1X1ZKH9</accession>
<feature type="transmembrane region" description="Helical" evidence="2">
    <location>
        <begin position="26"/>
        <end position="43"/>
    </location>
</feature>
<organism evidence="4 5">
    <name type="scientific">Mycolicibacter nonchromogenicus</name>
    <name type="common">Mycobacterium nonchromogenicum</name>
    <dbReference type="NCBI Taxonomy" id="1782"/>
    <lineage>
        <taxon>Bacteria</taxon>
        <taxon>Bacillati</taxon>
        <taxon>Actinomycetota</taxon>
        <taxon>Actinomycetes</taxon>
        <taxon>Mycobacteriales</taxon>
        <taxon>Mycobacteriaceae</taxon>
        <taxon>Mycolicibacter</taxon>
    </lineage>
</organism>
<evidence type="ECO:0000313" key="4">
    <source>
        <dbReference type="EMBL" id="ORW23860.1"/>
    </source>
</evidence>
<dbReference type="Pfam" id="PF13559">
    <property type="entry name" value="DUF4129"/>
    <property type="match status" value="1"/>
</dbReference>
<gene>
    <name evidence="4" type="ORF">AWC18_04020</name>
</gene>
<feature type="transmembrane region" description="Helical" evidence="2">
    <location>
        <begin position="63"/>
        <end position="81"/>
    </location>
</feature>
<keyword evidence="2" id="KW-0812">Transmembrane</keyword>
<name>A0A1X1ZKH9_MYCNO</name>
<feature type="domain" description="Protein-glutamine gamma-glutamyltransferase-like C-terminal" evidence="3">
    <location>
        <begin position="248"/>
        <end position="318"/>
    </location>
</feature>
<evidence type="ECO:0000259" key="3">
    <source>
        <dbReference type="Pfam" id="PF13559"/>
    </source>
</evidence>
<comment type="caution">
    <text evidence="4">The sequence shown here is derived from an EMBL/GenBank/DDBJ whole genome shotgun (WGS) entry which is preliminary data.</text>
</comment>
<feature type="region of interest" description="Disordered" evidence="1">
    <location>
        <begin position="144"/>
        <end position="166"/>
    </location>
</feature>
<sequence length="328" mass="34205">MPRQRRETQTTGVPVRAGSDRTTVRVIALGVLLLAAGATTRGYLPGVASEPQRTRTAGVVEPIVLAALLVVSVAIIAVALVHRARHQRTRPGSTGQLSLTASAARGPVWRAMLIVAAALTLWLLTILLLAKVGGGLRIGLPTELPGMGDPPTDASGTPAPRGAPGGPAGGTSAYLLAAVTLLAALVATAVLAARIRRPQPTSPQTLVVTAPAGDGESSAGEHLVRAAELGLARIADRSREPRAAIIACYAVMERHLGAVPDIAPRAFDTPTEVLARAVEHHALPADHATRLVELFAEARFSVHLMTEHDRAAAIDALRRVLDELRSPR</sequence>
<evidence type="ECO:0000256" key="2">
    <source>
        <dbReference type="SAM" id="Phobius"/>
    </source>
</evidence>
<keyword evidence="5" id="KW-1185">Reference proteome</keyword>
<keyword evidence="2" id="KW-0472">Membrane</keyword>
<keyword evidence="2" id="KW-1133">Transmembrane helix</keyword>